<keyword evidence="1" id="KW-1133">Transmembrane helix</keyword>
<feature type="transmembrane region" description="Helical" evidence="1">
    <location>
        <begin position="12"/>
        <end position="31"/>
    </location>
</feature>
<evidence type="ECO:0000256" key="1">
    <source>
        <dbReference type="SAM" id="Phobius"/>
    </source>
</evidence>
<protein>
    <submittedName>
        <fullName evidence="2">Uncharacterized protein</fullName>
    </submittedName>
</protein>
<proteinExistence type="predicted"/>
<accession>A0A2P2IVE1</accession>
<reference evidence="2" key="1">
    <citation type="submission" date="2018-02" db="EMBL/GenBank/DDBJ databases">
        <title>Rhizophora mucronata_Transcriptome.</title>
        <authorList>
            <person name="Meera S.P."/>
            <person name="Sreeshan A."/>
            <person name="Augustine A."/>
        </authorList>
    </citation>
    <scope>NUCLEOTIDE SEQUENCE</scope>
    <source>
        <tissue evidence="2">Leaf</tissue>
    </source>
</reference>
<keyword evidence="1" id="KW-0812">Transmembrane</keyword>
<dbReference type="AlphaFoldDB" id="A0A2P2IVE1"/>
<name>A0A2P2IVE1_RHIMU</name>
<dbReference type="EMBL" id="GGEC01004690">
    <property type="protein sequence ID" value="MBW85173.1"/>
    <property type="molecule type" value="Transcribed_RNA"/>
</dbReference>
<organism evidence="2">
    <name type="scientific">Rhizophora mucronata</name>
    <name type="common">Asiatic mangrove</name>
    <dbReference type="NCBI Taxonomy" id="61149"/>
    <lineage>
        <taxon>Eukaryota</taxon>
        <taxon>Viridiplantae</taxon>
        <taxon>Streptophyta</taxon>
        <taxon>Embryophyta</taxon>
        <taxon>Tracheophyta</taxon>
        <taxon>Spermatophyta</taxon>
        <taxon>Magnoliopsida</taxon>
        <taxon>eudicotyledons</taxon>
        <taxon>Gunneridae</taxon>
        <taxon>Pentapetalae</taxon>
        <taxon>rosids</taxon>
        <taxon>fabids</taxon>
        <taxon>Malpighiales</taxon>
        <taxon>Rhizophoraceae</taxon>
        <taxon>Rhizophora</taxon>
    </lineage>
</organism>
<evidence type="ECO:0000313" key="2">
    <source>
        <dbReference type="EMBL" id="MBW85173.1"/>
    </source>
</evidence>
<sequence>MSWLQNSNGAVVIPKNWYLSFISVSLFRVIISQHKNVTMQLSSFNYYSASTDGSNNSLLSNPRDQYAWNYFT</sequence>
<keyword evidence="1" id="KW-0472">Membrane</keyword>